<dbReference type="PANTHER" id="PTHR42856">
    <property type="entry name" value="ACYL-COENZYME A THIOESTERASE PAAI"/>
    <property type="match status" value="1"/>
</dbReference>
<evidence type="ECO:0000256" key="1">
    <source>
        <dbReference type="ARBA" id="ARBA00022801"/>
    </source>
</evidence>
<dbReference type="InterPro" id="IPR029069">
    <property type="entry name" value="HotDog_dom_sf"/>
</dbReference>
<reference evidence="4" key="1">
    <citation type="journal article" date="2019" name="Int. J. Syst. Evol. Microbiol.">
        <title>The Global Catalogue of Microorganisms (GCM) 10K type strain sequencing project: providing services to taxonomists for standard genome sequencing and annotation.</title>
        <authorList>
            <consortium name="The Broad Institute Genomics Platform"/>
            <consortium name="The Broad Institute Genome Sequencing Center for Infectious Disease"/>
            <person name="Wu L."/>
            <person name="Ma J."/>
        </authorList>
    </citation>
    <scope>NUCLEOTIDE SEQUENCE [LARGE SCALE GENOMIC DNA]</scope>
    <source>
        <strain evidence="4">CGMCC 4.1434</strain>
    </source>
</reference>
<dbReference type="CDD" id="cd03443">
    <property type="entry name" value="PaaI_thioesterase"/>
    <property type="match status" value="1"/>
</dbReference>
<sequence>MKVVIDESELHQQHKEVIIQALKKDAYANHLGIQLIEVGEGTAIAELNAEAYMLNAHGTLHGAVTFAIADYVFAAACNSYGRTAVALTNTINYMAAGKEGALIRATAEEVKKNYRTAWYTIKVESDGELIATMDATAYRLGHYFVPVEEEI</sequence>
<dbReference type="RefSeq" id="WP_381431111.1">
    <property type="nucleotide sequence ID" value="NZ_JBHSNO010000005.1"/>
</dbReference>
<accession>A0ABW0TFE0</accession>
<dbReference type="GO" id="GO:0016787">
    <property type="term" value="F:hydrolase activity"/>
    <property type="evidence" value="ECO:0007669"/>
    <property type="project" value="UniProtKB-KW"/>
</dbReference>
<keyword evidence="1 3" id="KW-0378">Hydrolase</keyword>
<protein>
    <submittedName>
        <fullName evidence="3">PaaI family thioesterase</fullName>
        <ecNumber evidence="3">3.1.2.-</ecNumber>
    </submittedName>
</protein>
<dbReference type="NCBIfam" id="TIGR00369">
    <property type="entry name" value="unchar_dom_1"/>
    <property type="match status" value="1"/>
</dbReference>
<organism evidence="3 4">
    <name type="scientific">Sporosarcina soli</name>
    <dbReference type="NCBI Taxonomy" id="334736"/>
    <lineage>
        <taxon>Bacteria</taxon>
        <taxon>Bacillati</taxon>
        <taxon>Bacillota</taxon>
        <taxon>Bacilli</taxon>
        <taxon>Bacillales</taxon>
        <taxon>Caryophanaceae</taxon>
        <taxon>Sporosarcina</taxon>
    </lineage>
</organism>
<dbReference type="Proteomes" id="UP001596109">
    <property type="component" value="Unassembled WGS sequence"/>
</dbReference>
<feature type="domain" description="Thioesterase" evidence="2">
    <location>
        <begin position="57"/>
        <end position="127"/>
    </location>
</feature>
<comment type="caution">
    <text evidence="3">The sequence shown here is derived from an EMBL/GenBank/DDBJ whole genome shotgun (WGS) entry which is preliminary data.</text>
</comment>
<dbReference type="EMBL" id="JBHSNO010000005">
    <property type="protein sequence ID" value="MFC5588101.1"/>
    <property type="molecule type" value="Genomic_DNA"/>
</dbReference>
<evidence type="ECO:0000259" key="2">
    <source>
        <dbReference type="Pfam" id="PF03061"/>
    </source>
</evidence>
<dbReference type="Gene3D" id="3.10.129.10">
    <property type="entry name" value="Hotdog Thioesterase"/>
    <property type="match status" value="1"/>
</dbReference>
<keyword evidence="4" id="KW-1185">Reference proteome</keyword>
<dbReference type="InterPro" id="IPR052723">
    <property type="entry name" value="Acyl-CoA_thioesterase_PaaI"/>
</dbReference>
<dbReference type="InterPro" id="IPR006683">
    <property type="entry name" value="Thioestr_dom"/>
</dbReference>
<dbReference type="SUPFAM" id="SSF54637">
    <property type="entry name" value="Thioesterase/thiol ester dehydrase-isomerase"/>
    <property type="match status" value="1"/>
</dbReference>
<dbReference type="EC" id="3.1.2.-" evidence="3"/>
<evidence type="ECO:0000313" key="3">
    <source>
        <dbReference type="EMBL" id="MFC5588101.1"/>
    </source>
</evidence>
<gene>
    <name evidence="3" type="ORF">ACFPRA_04360</name>
</gene>
<name>A0ABW0TFE0_9BACL</name>
<proteinExistence type="predicted"/>
<dbReference type="InterPro" id="IPR003736">
    <property type="entry name" value="PAAI_dom"/>
</dbReference>
<dbReference type="Pfam" id="PF03061">
    <property type="entry name" value="4HBT"/>
    <property type="match status" value="1"/>
</dbReference>
<dbReference type="PANTHER" id="PTHR42856:SF1">
    <property type="entry name" value="ACYL-COENZYME A THIOESTERASE PAAI"/>
    <property type="match status" value="1"/>
</dbReference>
<evidence type="ECO:0000313" key="4">
    <source>
        <dbReference type="Proteomes" id="UP001596109"/>
    </source>
</evidence>